<evidence type="ECO:0000259" key="1">
    <source>
        <dbReference type="PROSITE" id="PS51186"/>
    </source>
</evidence>
<evidence type="ECO:0000313" key="2">
    <source>
        <dbReference type="EMBL" id="KUG22270.1"/>
    </source>
</evidence>
<dbReference type="EMBL" id="LNQE01000977">
    <property type="protein sequence ID" value="KUG22270.1"/>
    <property type="molecule type" value="Genomic_DNA"/>
</dbReference>
<dbReference type="PROSITE" id="PS51186">
    <property type="entry name" value="GNAT"/>
    <property type="match status" value="1"/>
</dbReference>
<proteinExistence type="predicted"/>
<feature type="domain" description="N-acetyltransferase" evidence="1">
    <location>
        <begin position="1"/>
        <end position="111"/>
    </location>
</feature>
<sequence>MPDLDWRCFFVARLEGAMVGAAGYRILDDTSAKTTLMAVDPACRGYGIGMLLQERRMRTLLEKGIRKLTTNADRPETIRWYQKHFGYRVVGSLKKVHEFGHPDIHEWTTLETDLVEWGKRAAN</sequence>
<dbReference type="AlphaFoldDB" id="A0A0W8FNT2"/>
<protein>
    <submittedName>
        <fullName evidence="2">Transposase</fullName>
    </submittedName>
</protein>
<dbReference type="Pfam" id="PF13508">
    <property type="entry name" value="Acetyltransf_7"/>
    <property type="match status" value="1"/>
</dbReference>
<dbReference type="SUPFAM" id="SSF55729">
    <property type="entry name" value="Acyl-CoA N-acyltransferases (Nat)"/>
    <property type="match status" value="1"/>
</dbReference>
<dbReference type="Gene3D" id="3.40.630.30">
    <property type="match status" value="1"/>
</dbReference>
<name>A0A0W8FNT2_9ZZZZ</name>
<comment type="caution">
    <text evidence="2">The sequence shown here is derived from an EMBL/GenBank/DDBJ whole genome shotgun (WGS) entry which is preliminary data.</text>
</comment>
<dbReference type="InterPro" id="IPR000182">
    <property type="entry name" value="GNAT_dom"/>
</dbReference>
<dbReference type="GO" id="GO:0016747">
    <property type="term" value="F:acyltransferase activity, transferring groups other than amino-acyl groups"/>
    <property type="evidence" value="ECO:0007669"/>
    <property type="project" value="InterPro"/>
</dbReference>
<gene>
    <name evidence="2" type="ORF">ASZ90_008002</name>
</gene>
<accession>A0A0W8FNT2</accession>
<dbReference type="CDD" id="cd04301">
    <property type="entry name" value="NAT_SF"/>
    <property type="match status" value="1"/>
</dbReference>
<organism evidence="2">
    <name type="scientific">hydrocarbon metagenome</name>
    <dbReference type="NCBI Taxonomy" id="938273"/>
    <lineage>
        <taxon>unclassified sequences</taxon>
        <taxon>metagenomes</taxon>
        <taxon>ecological metagenomes</taxon>
    </lineage>
</organism>
<dbReference type="InterPro" id="IPR016181">
    <property type="entry name" value="Acyl_CoA_acyltransferase"/>
</dbReference>
<reference evidence="2" key="1">
    <citation type="journal article" date="2015" name="Proc. Natl. Acad. Sci. U.S.A.">
        <title>Networks of energetic and metabolic interactions define dynamics in microbial communities.</title>
        <authorList>
            <person name="Embree M."/>
            <person name="Liu J.K."/>
            <person name="Al-Bassam M.M."/>
            <person name="Zengler K."/>
        </authorList>
    </citation>
    <scope>NUCLEOTIDE SEQUENCE</scope>
</reference>